<accession>J3PGS3</accession>
<dbReference type="VEuPathDB" id="FungiDB:GGTG_12702"/>
<gene>
    <name evidence="3" type="primary">20353160</name>
    <name evidence="2" type="ORF">GGTG_12702</name>
</gene>
<proteinExistence type="predicted"/>
<feature type="compositionally biased region" description="Basic residues" evidence="1">
    <location>
        <begin position="50"/>
        <end position="63"/>
    </location>
</feature>
<keyword evidence="4" id="KW-1185">Reference proteome</keyword>
<dbReference type="EnsemblFungi" id="EJT69819">
    <property type="protein sequence ID" value="EJT69819"/>
    <property type="gene ID" value="GGTG_12702"/>
</dbReference>
<dbReference type="AlphaFoldDB" id="J3PGS3"/>
<feature type="region of interest" description="Disordered" evidence="1">
    <location>
        <begin position="168"/>
        <end position="227"/>
    </location>
</feature>
<reference evidence="3" key="4">
    <citation type="journal article" date="2015" name="G3 (Bethesda)">
        <title>Genome sequences of three phytopathogenic species of the Magnaporthaceae family of fungi.</title>
        <authorList>
            <person name="Okagaki L.H."/>
            <person name="Nunes C.C."/>
            <person name="Sailsbery J."/>
            <person name="Clay B."/>
            <person name="Brown D."/>
            <person name="John T."/>
            <person name="Oh Y."/>
            <person name="Young N."/>
            <person name="Fitzgerald M."/>
            <person name="Haas B.J."/>
            <person name="Zeng Q."/>
            <person name="Young S."/>
            <person name="Adiconis X."/>
            <person name="Fan L."/>
            <person name="Levin J.Z."/>
            <person name="Mitchell T.K."/>
            <person name="Okubara P.A."/>
            <person name="Farman M.L."/>
            <person name="Kohn L.M."/>
            <person name="Birren B."/>
            <person name="Ma L.-J."/>
            <person name="Dean R.A."/>
        </authorList>
    </citation>
    <scope>NUCLEOTIDE SEQUENCE</scope>
    <source>
        <strain evidence="3">R3-111a-1</strain>
    </source>
</reference>
<evidence type="ECO:0000313" key="3">
    <source>
        <dbReference type="EnsemblFungi" id="EJT69819"/>
    </source>
</evidence>
<evidence type="ECO:0000313" key="4">
    <source>
        <dbReference type="Proteomes" id="UP000006039"/>
    </source>
</evidence>
<protein>
    <submittedName>
        <fullName evidence="2 3">Uncharacterized protein</fullName>
    </submittedName>
</protein>
<reference evidence="3" key="5">
    <citation type="submission" date="2018-04" db="UniProtKB">
        <authorList>
            <consortium name="EnsemblFungi"/>
        </authorList>
    </citation>
    <scope>IDENTIFICATION</scope>
    <source>
        <strain evidence="3">R3-111a-1</strain>
    </source>
</reference>
<name>J3PGS3_GAET3</name>
<dbReference type="EMBL" id="GL385403">
    <property type="protein sequence ID" value="EJT69819.1"/>
    <property type="molecule type" value="Genomic_DNA"/>
</dbReference>
<feature type="region of interest" description="Disordered" evidence="1">
    <location>
        <begin position="46"/>
        <end position="115"/>
    </location>
</feature>
<evidence type="ECO:0000313" key="2">
    <source>
        <dbReference type="EMBL" id="EJT69819.1"/>
    </source>
</evidence>
<dbReference type="GeneID" id="20353160"/>
<dbReference type="HOGENOM" id="CLU_1219756_0_0_1"/>
<reference evidence="2" key="3">
    <citation type="submission" date="2010-09" db="EMBL/GenBank/DDBJ databases">
        <title>Annotation of Gaeumannomyces graminis var. tritici R3-111a-1.</title>
        <authorList>
            <consortium name="The Broad Institute Genome Sequencing Platform"/>
            <person name="Ma L.-J."/>
            <person name="Dead R."/>
            <person name="Young S.K."/>
            <person name="Zeng Q."/>
            <person name="Gargeya S."/>
            <person name="Fitzgerald M."/>
            <person name="Haas B."/>
            <person name="Abouelleil A."/>
            <person name="Alvarado L."/>
            <person name="Arachchi H.M."/>
            <person name="Berlin A."/>
            <person name="Brown A."/>
            <person name="Chapman S.B."/>
            <person name="Chen Z."/>
            <person name="Dunbar C."/>
            <person name="Freedman E."/>
            <person name="Gearin G."/>
            <person name="Gellesch M."/>
            <person name="Goldberg J."/>
            <person name="Griggs A."/>
            <person name="Gujja S."/>
            <person name="Heiman D."/>
            <person name="Howarth C."/>
            <person name="Larson L."/>
            <person name="Lui A."/>
            <person name="MacDonald P.J.P."/>
            <person name="Mehta T."/>
            <person name="Montmayeur A."/>
            <person name="Murphy C."/>
            <person name="Neiman D."/>
            <person name="Pearson M."/>
            <person name="Priest M."/>
            <person name="Roberts A."/>
            <person name="Saif S."/>
            <person name="Shea T."/>
            <person name="Shenoy N."/>
            <person name="Sisk P."/>
            <person name="Stolte C."/>
            <person name="Sykes S."/>
            <person name="Yandava C."/>
            <person name="Wortman J."/>
            <person name="Nusbaum C."/>
            <person name="Birren B."/>
        </authorList>
    </citation>
    <scope>NUCLEOTIDE SEQUENCE</scope>
    <source>
        <strain evidence="2">R3-111a-1</strain>
    </source>
</reference>
<dbReference type="RefSeq" id="XP_009228867.1">
    <property type="nucleotide sequence ID" value="XM_009230603.1"/>
</dbReference>
<sequence>MLAPVTGRASMGYASMMLAWSNRAGGSALAPALTSVSSQLRPLQFLPSTLKKKGTRHSRRRRQQLQSKPWGMEKRRTWQPHVANPGGLARRDLSRSMGQTTARRASRLPAGPRGFVEMGRSSRCWSFRPQSRRECTTDGAPMPPLPGFQKAHLDRAGYADKAVHKNEGENEGGAYTEGAASLTTSPFDGRPLLPLGAATGEDSRPPGEVFTCEGAHEPPVVGPACGG</sequence>
<reference evidence="2" key="2">
    <citation type="submission" date="2010-07" db="EMBL/GenBank/DDBJ databases">
        <authorList>
            <consortium name="The Broad Institute Genome Sequencing Platform"/>
            <consortium name="Broad Institute Genome Sequencing Center for Infectious Disease"/>
            <person name="Ma L.-J."/>
            <person name="Dead R."/>
            <person name="Young S."/>
            <person name="Zeng Q."/>
            <person name="Koehrsen M."/>
            <person name="Alvarado L."/>
            <person name="Berlin A."/>
            <person name="Chapman S.B."/>
            <person name="Chen Z."/>
            <person name="Freedman E."/>
            <person name="Gellesch M."/>
            <person name="Goldberg J."/>
            <person name="Griggs A."/>
            <person name="Gujja S."/>
            <person name="Heilman E.R."/>
            <person name="Heiman D."/>
            <person name="Hepburn T."/>
            <person name="Howarth C."/>
            <person name="Jen D."/>
            <person name="Larson L."/>
            <person name="Mehta T."/>
            <person name="Neiman D."/>
            <person name="Pearson M."/>
            <person name="Roberts A."/>
            <person name="Saif S."/>
            <person name="Shea T."/>
            <person name="Shenoy N."/>
            <person name="Sisk P."/>
            <person name="Stolte C."/>
            <person name="Sykes S."/>
            <person name="Walk T."/>
            <person name="White J."/>
            <person name="Yandava C."/>
            <person name="Haas B."/>
            <person name="Nusbaum C."/>
            <person name="Birren B."/>
        </authorList>
    </citation>
    <scope>NUCLEOTIDE SEQUENCE</scope>
    <source>
        <strain evidence="2">R3-111a-1</strain>
    </source>
</reference>
<reference evidence="4" key="1">
    <citation type="submission" date="2010-07" db="EMBL/GenBank/DDBJ databases">
        <title>The genome sequence of Gaeumannomyces graminis var. tritici strain R3-111a-1.</title>
        <authorList>
            <consortium name="The Broad Institute Genome Sequencing Platform"/>
            <person name="Ma L.-J."/>
            <person name="Dead R."/>
            <person name="Young S."/>
            <person name="Zeng Q."/>
            <person name="Koehrsen M."/>
            <person name="Alvarado L."/>
            <person name="Berlin A."/>
            <person name="Chapman S.B."/>
            <person name="Chen Z."/>
            <person name="Freedman E."/>
            <person name="Gellesch M."/>
            <person name="Goldberg J."/>
            <person name="Griggs A."/>
            <person name="Gujja S."/>
            <person name="Heilman E.R."/>
            <person name="Heiman D."/>
            <person name="Hepburn T."/>
            <person name="Howarth C."/>
            <person name="Jen D."/>
            <person name="Larson L."/>
            <person name="Mehta T."/>
            <person name="Neiman D."/>
            <person name="Pearson M."/>
            <person name="Roberts A."/>
            <person name="Saif S."/>
            <person name="Shea T."/>
            <person name="Shenoy N."/>
            <person name="Sisk P."/>
            <person name="Stolte C."/>
            <person name="Sykes S."/>
            <person name="Walk T."/>
            <person name="White J."/>
            <person name="Yandava C."/>
            <person name="Haas B."/>
            <person name="Nusbaum C."/>
            <person name="Birren B."/>
        </authorList>
    </citation>
    <scope>NUCLEOTIDE SEQUENCE [LARGE SCALE GENOMIC DNA]</scope>
    <source>
        <strain evidence="4">R3-111a-1</strain>
    </source>
</reference>
<evidence type="ECO:0000256" key="1">
    <source>
        <dbReference type="SAM" id="MobiDB-lite"/>
    </source>
</evidence>
<dbReference type="Proteomes" id="UP000006039">
    <property type="component" value="Unassembled WGS sequence"/>
</dbReference>
<organism evidence="2">
    <name type="scientific">Gaeumannomyces tritici (strain R3-111a-1)</name>
    <name type="common">Wheat and barley take-all root rot fungus</name>
    <name type="synonym">Gaeumannomyces graminis var. tritici</name>
    <dbReference type="NCBI Taxonomy" id="644352"/>
    <lineage>
        <taxon>Eukaryota</taxon>
        <taxon>Fungi</taxon>
        <taxon>Dikarya</taxon>
        <taxon>Ascomycota</taxon>
        <taxon>Pezizomycotina</taxon>
        <taxon>Sordariomycetes</taxon>
        <taxon>Sordariomycetidae</taxon>
        <taxon>Magnaporthales</taxon>
        <taxon>Magnaporthaceae</taxon>
        <taxon>Gaeumannomyces</taxon>
    </lineage>
</organism>